<name>X1A4P0_9ZZZZ</name>
<protein>
    <submittedName>
        <fullName evidence="2">Uncharacterized protein</fullName>
    </submittedName>
</protein>
<dbReference type="EMBL" id="BART01001375">
    <property type="protein sequence ID" value="GAG67748.1"/>
    <property type="molecule type" value="Genomic_DNA"/>
</dbReference>
<evidence type="ECO:0000256" key="1">
    <source>
        <dbReference type="SAM" id="Phobius"/>
    </source>
</evidence>
<evidence type="ECO:0000313" key="2">
    <source>
        <dbReference type="EMBL" id="GAG67748.1"/>
    </source>
</evidence>
<accession>X1A4P0</accession>
<comment type="caution">
    <text evidence="2">The sequence shown here is derived from an EMBL/GenBank/DDBJ whole genome shotgun (WGS) entry which is preliminary data.</text>
</comment>
<sequence length="55" mass="6552">MANILDFSEFMLYYLGLNLILVISNIPRRNKLVCDNFLQTYDIKFIVLCLNFFNN</sequence>
<gene>
    <name evidence="2" type="ORF">S01H4_04936</name>
</gene>
<reference evidence="2" key="1">
    <citation type="journal article" date="2014" name="Front. Microbiol.">
        <title>High frequency of phylogenetically diverse reductive dehalogenase-homologous genes in deep subseafloor sedimentary metagenomes.</title>
        <authorList>
            <person name="Kawai M."/>
            <person name="Futagami T."/>
            <person name="Toyoda A."/>
            <person name="Takaki Y."/>
            <person name="Nishi S."/>
            <person name="Hori S."/>
            <person name="Arai W."/>
            <person name="Tsubouchi T."/>
            <person name="Morono Y."/>
            <person name="Uchiyama I."/>
            <person name="Ito T."/>
            <person name="Fujiyama A."/>
            <person name="Inagaki F."/>
            <person name="Takami H."/>
        </authorList>
    </citation>
    <scope>NUCLEOTIDE SEQUENCE</scope>
    <source>
        <strain evidence="2">Expedition CK06-06</strain>
    </source>
</reference>
<keyword evidence="1" id="KW-1133">Transmembrane helix</keyword>
<organism evidence="2">
    <name type="scientific">marine sediment metagenome</name>
    <dbReference type="NCBI Taxonomy" id="412755"/>
    <lineage>
        <taxon>unclassified sequences</taxon>
        <taxon>metagenomes</taxon>
        <taxon>ecological metagenomes</taxon>
    </lineage>
</organism>
<keyword evidence="1" id="KW-0472">Membrane</keyword>
<keyword evidence="1" id="KW-0812">Transmembrane</keyword>
<dbReference type="AlphaFoldDB" id="X1A4P0"/>
<proteinExistence type="predicted"/>
<feature type="transmembrane region" description="Helical" evidence="1">
    <location>
        <begin position="12"/>
        <end position="28"/>
    </location>
</feature>